<gene>
    <name evidence="6" type="ORF">L3081_12660</name>
</gene>
<evidence type="ECO:0000256" key="1">
    <source>
        <dbReference type="ARBA" id="ARBA00001933"/>
    </source>
</evidence>
<dbReference type="RefSeq" id="WP_242286543.1">
    <property type="nucleotide sequence ID" value="NZ_JAKKSL010000002.1"/>
</dbReference>
<dbReference type="EMBL" id="JAKKSL010000002">
    <property type="protein sequence ID" value="MCI2284081.1"/>
    <property type="molecule type" value="Genomic_DNA"/>
</dbReference>
<comment type="cofactor">
    <cofactor evidence="1">
        <name>pyridoxal 5'-phosphate</name>
        <dbReference type="ChEBI" id="CHEBI:597326"/>
    </cofactor>
</comment>
<organism evidence="6 7">
    <name type="scientific">Colwellia maritima</name>
    <dbReference type="NCBI Taxonomy" id="2912588"/>
    <lineage>
        <taxon>Bacteria</taxon>
        <taxon>Pseudomonadati</taxon>
        <taxon>Pseudomonadota</taxon>
        <taxon>Gammaproteobacteria</taxon>
        <taxon>Alteromonadales</taxon>
        <taxon>Colwelliaceae</taxon>
        <taxon>Colwellia</taxon>
    </lineage>
</organism>
<keyword evidence="7" id="KW-1185">Reference proteome</keyword>
<dbReference type="Proteomes" id="UP001139646">
    <property type="component" value="Unassembled WGS sequence"/>
</dbReference>
<evidence type="ECO:0000256" key="4">
    <source>
        <dbReference type="ARBA" id="ARBA00022898"/>
    </source>
</evidence>
<feature type="domain" description="Aminotransferase class I/classII large" evidence="5">
    <location>
        <begin position="66"/>
        <end position="402"/>
    </location>
</feature>
<dbReference type="PANTHER" id="PTHR42790:SF4">
    <property type="entry name" value="VALINE--PYRUVATE AMINOTRANSFERASE"/>
    <property type="match status" value="1"/>
</dbReference>
<keyword evidence="3 6" id="KW-0808">Transferase</keyword>
<dbReference type="NCBIfam" id="NF006967">
    <property type="entry name" value="PRK09440.1-5"/>
    <property type="match status" value="1"/>
</dbReference>
<evidence type="ECO:0000256" key="3">
    <source>
        <dbReference type="ARBA" id="ARBA00022679"/>
    </source>
</evidence>
<accession>A0ABS9X3M6</accession>
<dbReference type="Gene3D" id="3.40.640.10">
    <property type="entry name" value="Type I PLP-dependent aspartate aminotransferase-like (Major domain)"/>
    <property type="match status" value="1"/>
</dbReference>
<evidence type="ECO:0000259" key="5">
    <source>
        <dbReference type="Pfam" id="PF00155"/>
    </source>
</evidence>
<dbReference type="EC" id="2.6.1.66" evidence="6"/>
<dbReference type="CDD" id="cd00609">
    <property type="entry name" value="AAT_like"/>
    <property type="match status" value="1"/>
</dbReference>
<name>A0ABS9X3M6_9GAMM</name>
<reference evidence="6" key="1">
    <citation type="submission" date="2022-01" db="EMBL/GenBank/DDBJ databases">
        <title>Colwellia maritima, isolated from seawater.</title>
        <authorList>
            <person name="Kristyanto S."/>
            <person name="Jung J."/>
            <person name="Jeon C.O."/>
        </authorList>
    </citation>
    <scope>NUCLEOTIDE SEQUENCE</scope>
    <source>
        <strain evidence="6">MSW7</strain>
    </source>
</reference>
<evidence type="ECO:0000256" key="2">
    <source>
        <dbReference type="ARBA" id="ARBA00022576"/>
    </source>
</evidence>
<dbReference type="InterPro" id="IPR004839">
    <property type="entry name" value="Aminotransferase_I/II_large"/>
</dbReference>
<dbReference type="NCBIfam" id="NF006964">
    <property type="entry name" value="PRK09440.1-2"/>
    <property type="match status" value="1"/>
</dbReference>
<dbReference type="PANTHER" id="PTHR42790">
    <property type="entry name" value="AMINOTRANSFERASE"/>
    <property type="match status" value="1"/>
</dbReference>
<dbReference type="InterPro" id="IPR050859">
    <property type="entry name" value="Class-I_PLP-dep_aminotransf"/>
</dbReference>
<evidence type="ECO:0000313" key="7">
    <source>
        <dbReference type="Proteomes" id="UP001139646"/>
    </source>
</evidence>
<comment type="caution">
    <text evidence="6">The sequence shown here is derived from an EMBL/GenBank/DDBJ whole genome shotgun (WGS) entry which is preliminary data.</text>
</comment>
<protein>
    <submittedName>
        <fullName evidence="6">Valine--pyruvate transaminase</fullName>
        <ecNumber evidence="6">2.6.1.66</ecNumber>
    </submittedName>
</protein>
<keyword evidence="2 6" id="KW-0032">Aminotransferase</keyword>
<sequence length="417" mass="47074">MFKLSKFGEKFSQESGIVSLMDDLGTALNENPELIFMGGGNPARIPEIEDYFHQRLKQITESDDDRFNLLSVYQSPQGELKLRKEMASYLSRRFNWQITEKNIAFANGSQSAFFTIYNILAGEMPNGENKKIHFPLAPEYVGYANAGLSERFFSSTKPDIELIGDDMFKYHVNFEQLNINENIAALSVSRPTNPTGNVLTDEEINQLDAIAQQHNIPLIIDGAYGLPFPNITFVEAKPHWNDNTILVLSLSKLGLPAVRTGIVIANEEFIGQFTRVNTICNLATSSTGPTLISGIFNNNEITTLTETVRHYYRTKVDLVTQELKQALAGIPYRIHVPEGAIFIWLWLQDLPITSNELYQKLKSKGVLVIPGEEFFIGLDDWQHKKECIRISYAQSPEKITAGINIIQEELKALYPFN</sequence>
<dbReference type="InterPro" id="IPR015421">
    <property type="entry name" value="PyrdxlP-dep_Trfase_major"/>
</dbReference>
<dbReference type="Pfam" id="PF00155">
    <property type="entry name" value="Aminotran_1_2"/>
    <property type="match status" value="1"/>
</dbReference>
<dbReference type="GO" id="GO:0009042">
    <property type="term" value="F:valine-pyruvate transaminase activity"/>
    <property type="evidence" value="ECO:0007669"/>
    <property type="project" value="UniProtKB-EC"/>
</dbReference>
<dbReference type="InterPro" id="IPR015424">
    <property type="entry name" value="PyrdxlP-dep_Trfase"/>
</dbReference>
<keyword evidence="4" id="KW-0663">Pyridoxal phosphate</keyword>
<dbReference type="SUPFAM" id="SSF53383">
    <property type="entry name" value="PLP-dependent transferases"/>
    <property type="match status" value="1"/>
</dbReference>
<evidence type="ECO:0000313" key="6">
    <source>
        <dbReference type="EMBL" id="MCI2284081.1"/>
    </source>
</evidence>
<proteinExistence type="predicted"/>